<name>A0ACC7RH31_9VIBR</name>
<proteinExistence type="predicted"/>
<dbReference type="Proteomes" id="UP001354073">
    <property type="component" value="Unassembled WGS sequence"/>
</dbReference>
<keyword evidence="1" id="KW-0255">Endonuclease</keyword>
<evidence type="ECO:0000313" key="2">
    <source>
        <dbReference type="Proteomes" id="UP001354073"/>
    </source>
</evidence>
<keyword evidence="1" id="KW-0378">Hydrolase</keyword>
<reference evidence="1" key="1">
    <citation type="submission" date="2024-11" db="EMBL/GenBank/DDBJ databases">
        <title>Identification of new Vibrio campbellii strains harboring the pVA1 plasmid isolated from Penaeus vannamei postlarvae affected by outbreaks of acute hepatopancreatic necrosis disease (AHPND) in Mexico.</title>
        <authorList>
            <person name="Gomez-Gil B."/>
            <person name="Enciso-Ibarra J."/>
        </authorList>
    </citation>
    <scope>NUCLEOTIDE SEQUENCE</scope>
    <source>
        <strain evidence="1">M270204</strain>
    </source>
</reference>
<protein>
    <submittedName>
        <fullName evidence="1">Type I restriction endonuclease subunit M</fullName>
    </submittedName>
</protein>
<keyword evidence="1" id="KW-0540">Nuclease</keyword>
<dbReference type="EMBL" id="JAVHXJ020000246">
    <property type="protein sequence ID" value="MGI1900839.1"/>
    <property type="molecule type" value="Genomic_DNA"/>
</dbReference>
<organism evidence="1 2">
    <name type="scientific">Vibrio campbellii</name>
    <dbReference type="NCBI Taxonomy" id="680"/>
    <lineage>
        <taxon>Bacteria</taxon>
        <taxon>Pseudomonadati</taxon>
        <taxon>Pseudomonadota</taxon>
        <taxon>Gammaproteobacteria</taxon>
        <taxon>Vibrionales</taxon>
        <taxon>Vibrionaceae</taxon>
        <taxon>Vibrio</taxon>
    </lineage>
</organism>
<evidence type="ECO:0000313" key="1">
    <source>
        <dbReference type="EMBL" id="MGI1900839.1"/>
    </source>
</evidence>
<sequence>MKNINENNTDVNINAEENYTPNAKPFAFGQVVVTRGIADLMEGLPDVILIPYLMRHALGDWGDVCIEDKIANDEATHNGKRVLSAYQLFGQKIWIITEWDRSATTILFPHEY</sequence>
<gene>
    <name evidence="1" type="ORF">REH74_025260</name>
</gene>
<accession>A0ACC7RH31</accession>
<comment type="caution">
    <text evidence="1">The sequence shown here is derived from an EMBL/GenBank/DDBJ whole genome shotgun (WGS) entry which is preliminary data.</text>
</comment>